<evidence type="ECO:0000313" key="2">
    <source>
        <dbReference type="EMBL" id="KAK5950675.1"/>
    </source>
</evidence>
<comment type="caution">
    <text evidence="2">The sequence shown here is derived from an EMBL/GenBank/DDBJ whole genome shotgun (WGS) entry which is preliminary data.</text>
</comment>
<accession>A0AAN8I518</accession>
<dbReference type="InterPro" id="IPR032675">
    <property type="entry name" value="LRR_dom_sf"/>
</dbReference>
<dbReference type="SUPFAM" id="SSF52047">
    <property type="entry name" value="RNI-like"/>
    <property type="match status" value="1"/>
</dbReference>
<organism evidence="2 3">
    <name type="scientific">Knufia fluminis</name>
    <dbReference type="NCBI Taxonomy" id="191047"/>
    <lineage>
        <taxon>Eukaryota</taxon>
        <taxon>Fungi</taxon>
        <taxon>Dikarya</taxon>
        <taxon>Ascomycota</taxon>
        <taxon>Pezizomycotina</taxon>
        <taxon>Eurotiomycetes</taxon>
        <taxon>Chaetothyriomycetidae</taxon>
        <taxon>Chaetothyriales</taxon>
        <taxon>Trichomeriaceae</taxon>
        <taxon>Knufia</taxon>
    </lineage>
</organism>
<dbReference type="AlphaFoldDB" id="A0AAN8I518"/>
<evidence type="ECO:0000259" key="1">
    <source>
        <dbReference type="Pfam" id="PF12937"/>
    </source>
</evidence>
<proteinExistence type="predicted"/>
<dbReference type="Pfam" id="PF12937">
    <property type="entry name" value="F-box-like"/>
    <property type="match status" value="1"/>
</dbReference>
<protein>
    <recommendedName>
        <fullName evidence="1">F-box domain-containing protein</fullName>
    </recommendedName>
</protein>
<keyword evidence="3" id="KW-1185">Reference proteome</keyword>
<dbReference type="InterPro" id="IPR001810">
    <property type="entry name" value="F-box_dom"/>
</dbReference>
<feature type="domain" description="F-box" evidence="1">
    <location>
        <begin position="10"/>
        <end position="52"/>
    </location>
</feature>
<sequence length="557" mass="64043">MAPAECYLFYLPSELKLDIIDYLDQKRDLYNVSKTCRWLEDIALDRLYKVIDLELPADKSSAWSTGGYLKLRPHVVRVIEKITIRDGIMDHTQPQFYKRRRSDAGSPENYAGQVIQEIPENQLKSFSFMQRSPVSVRLLQLLNDKHSQSLRNLSCYEMRTASLPPSALPSCLESLECRSVDDGETLGKLVYASKDTLQSLRLGEERALVEHYRRLRVGFYDGIPQPLSAFQAVIGLSQIHNLRRLCFTGLDVSPLVPLDIEDALFFTNLEELVLESCLGSETLLSAIASIFTFAQSEAARDPKPTPRLEKFLFRHEASNTTLKEAVVQFLNSFSGLRVLSLLFDNWSMSERLAGLITNHGQTLEELVLELRIQPRESLSLDTSRPFGMGGYTQQLWEENMDDVCRLCPNIKELGIGFPWNDEMIRLRRSSLPKLQLKTMHIRNFPESHNLAQMGDYTIKEHALKFLDWTYGHIAGSIRPQLETLSIGPAIYESRFKDSNPNRLRTPEFLRTHHFMVDWAQTRFGRWSAMITGVSERYMEEIRNEKPLGGVFQQVWLR</sequence>
<evidence type="ECO:0000313" key="3">
    <source>
        <dbReference type="Proteomes" id="UP001316803"/>
    </source>
</evidence>
<dbReference type="InterPro" id="IPR036047">
    <property type="entry name" value="F-box-like_dom_sf"/>
</dbReference>
<dbReference type="EMBL" id="JAKLMC020000025">
    <property type="protein sequence ID" value="KAK5950675.1"/>
    <property type="molecule type" value="Genomic_DNA"/>
</dbReference>
<dbReference type="SUPFAM" id="SSF81383">
    <property type="entry name" value="F-box domain"/>
    <property type="match status" value="1"/>
</dbReference>
<gene>
    <name evidence="2" type="ORF">OHC33_008342</name>
</gene>
<reference evidence="2 3" key="1">
    <citation type="submission" date="2022-12" db="EMBL/GenBank/DDBJ databases">
        <title>Genomic features and morphological characterization of a novel Knufia sp. strain isolated from spacecraft assembly facility.</title>
        <authorList>
            <person name="Teixeira M."/>
            <person name="Chander A.M."/>
            <person name="Stajich J.E."/>
            <person name="Venkateswaran K."/>
        </authorList>
    </citation>
    <scope>NUCLEOTIDE SEQUENCE [LARGE SCALE GENOMIC DNA]</scope>
    <source>
        <strain evidence="2 3">FJI-L2-BK-P2</strain>
    </source>
</reference>
<name>A0AAN8I518_9EURO</name>
<dbReference type="Gene3D" id="3.80.10.10">
    <property type="entry name" value="Ribonuclease Inhibitor"/>
    <property type="match status" value="1"/>
</dbReference>
<dbReference type="Proteomes" id="UP001316803">
    <property type="component" value="Unassembled WGS sequence"/>
</dbReference>